<feature type="coiled-coil region" evidence="1">
    <location>
        <begin position="51"/>
        <end position="78"/>
    </location>
</feature>
<name>A0ABX0AZF3_9GAMM</name>
<evidence type="ECO:0000256" key="1">
    <source>
        <dbReference type="SAM" id="Coils"/>
    </source>
</evidence>
<protein>
    <submittedName>
        <fullName evidence="2">Uncharacterized protein</fullName>
    </submittedName>
</protein>
<evidence type="ECO:0000313" key="3">
    <source>
        <dbReference type="Proteomes" id="UP000470051"/>
    </source>
</evidence>
<reference evidence="2 3" key="1">
    <citation type="submission" date="2019-12" db="EMBL/GenBank/DDBJ databases">
        <title>Engineering Photorhabdus to improve their lethality against agricultural pests.</title>
        <authorList>
            <person name="Machado R.A.R."/>
        </authorList>
    </citation>
    <scope>NUCLEOTIDE SEQUENCE [LARGE SCALE GENOMIC DNA]</scope>
    <source>
        <strain evidence="2 3">M-HU2</strain>
    </source>
</reference>
<evidence type="ECO:0000313" key="2">
    <source>
        <dbReference type="EMBL" id="NDL25980.1"/>
    </source>
</evidence>
<dbReference type="Proteomes" id="UP000470051">
    <property type="component" value="Unassembled WGS sequence"/>
</dbReference>
<keyword evidence="1" id="KW-0175">Coiled coil</keyword>
<gene>
    <name evidence="2" type="ORF">GPY42_12590</name>
</gene>
<organism evidence="2 3">
    <name type="scientific">Photorhabdus kayaii</name>
    <dbReference type="NCBI Taxonomy" id="230088"/>
    <lineage>
        <taxon>Bacteria</taxon>
        <taxon>Pseudomonadati</taxon>
        <taxon>Pseudomonadota</taxon>
        <taxon>Gammaproteobacteria</taxon>
        <taxon>Enterobacterales</taxon>
        <taxon>Morganellaceae</taxon>
        <taxon>Photorhabdus</taxon>
    </lineage>
</organism>
<keyword evidence="3" id="KW-1185">Reference proteome</keyword>
<dbReference type="EMBL" id="WSFE01000016">
    <property type="protein sequence ID" value="NDL25980.1"/>
    <property type="molecule type" value="Genomic_DNA"/>
</dbReference>
<comment type="caution">
    <text evidence="2">The sequence shown here is derived from an EMBL/GenBank/DDBJ whole genome shotgun (WGS) entry which is preliminary data.</text>
</comment>
<sequence length="84" mass="9541">MELEKLLSEIRDTRNDIKRIEQVIPYKANELCISVLGNLCVNAPADKEFLIDALNSKKIELTERLNKLNEAKQMSEKIISGLIA</sequence>
<proteinExistence type="predicted"/>
<dbReference type="RefSeq" id="WP_113042461.1">
    <property type="nucleotide sequence ID" value="NZ_CAWPKC010000016.1"/>
</dbReference>
<accession>A0ABX0AZF3</accession>